<dbReference type="EMBL" id="LBXN01000063">
    <property type="protein sequence ID" value="KKR31698.1"/>
    <property type="molecule type" value="Genomic_DNA"/>
</dbReference>
<dbReference type="CDD" id="cd02511">
    <property type="entry name" value="Beta4Glucosyltransferase"/>
    <property type="match status" value="1"/>
</dbReference>
<name>A0A0G0PUY0_9BACT</name>
<feature type="domain" description="Glycosyltransferase 2-like" evidence="1">
    <location>
        <begin position="4"/>
        <end position="102"/>
    </location>
</feature>
<dbReference type="SUPFAM" id="SSF53448">
    <property type="entry name" value="Nucleotide-diphospho-sugar transferases"/>
    <property type="match status" value="1"/>
</dbReference>
<comment type="caution">
    <text evidence="2">The sequence shown here is derived from an EMBL/GenBank/DDBJ whole genome shotgun (WGS) entry which is preliminary data.</text>
</comment>
<proteinExistence type="predicted"/>
<accession>A0A0G0PUY0</accession>
<protein>
    <submittedName>
        <fullName evidence="2">Glycosyl transferase family 2</fullName>
    </submittedName>
</protein>
<dbReference type="GO" id="GO:0016740">
    <property type="term" value="F:transferase activity"/>
    <property type="evidence" value="ECO:0007669"/>
    <property type="project" value="UniProtKB-KW"/>
</dbReference>
<keyword evidence="2" id="KW-0808">Transferase</keyword>
<dbReference type="PANTHER" id="PTHR43630:SF2">
    <property type="entry name" value="GLYCOSYLTRANSFERASE"/>
    <property type="match status" value="1"/>
</dbReference>
<dbReference type="InterPro" id="IPR001173">
    <property type="entry name" value="Glyco_trans_2-like"/>
</dbReference>
<evidence type="ECO:0000313" key="3">
    <source>
        <dbReference type="Proteomes" id="UP000034539"/>
    </source>
</evidence>
<evidence type="ECO:0000259" key="1">
    <source>
        <dbReference type="Pfam" id="PF00535"/>
    </source>
</evidence>
<reference evidence="2 3" key="1">
    <citation type="journal article" date="2015" name="Nature">
        <title>rRNA introns, odd ribosomes, and small enigmatic genomes across a large radiation of phyla.</title>
        <authorList>
            <person name="Brown C.T."/>
            <person name="Hug L.A."/>
            <person name="Thomas B.C."/>
            <person name="Sharon I."/>
            <person name="Castelle C.J."/>
            <person name="Singh A."/>
            <person name="Wilkins M.J."/>
            <person name="Williams K.H."/>
            <person name="Banfield J.F."/>
        </authorList>
    </citation>
    <scope>NUCLEOTIDE SEQUENCE [LARGE SCALE GENOMIC DNA]</scope>
</reference>
<sequence length="271" mass="31352">MKISAVVLTKNEEKNIEKCLAGLSWCDEIVVVDDYSEDETLNIIKNLKIKMENDNLKLKIFQRNLGNNFAGQRNFGLSKASGDWVLFVDADERVTKELVQEIQSFNPSTSLRVKDSKLQRLKGFYIKRKDFMWGREMKFGETGDIKLLRLARKNSGKWEREVHEVWNINGVTNTLNAPLLHFPHPDVAQFVEDVNNYSDLNVSALQKTGKKTGFLIIFLWPLCKFSYNFVIKKGFLDGTRGFIAAVMMSFHSFLSRSKLYFRQYGKNNQEN</sequence>
<dbReference type="Gene3D" id="3.90.550.10">
    <property type="entry name" value="Spore Coat Polysaccharide Biosynthesis Protein SpsA, Chain A"/>
    <property type="match status" value="1"/>
</dbReference>
<dbReference type="PANTHER" id="PTHR43630">
    <property type="entry name" value="POLY-BETA-1,6-N-ACETYL-D-GLUCOSAMINE SYNTHASE"/>
    <property type="match status" value="1"/>
</dbReference>
<dbReference type="Proteomes" id="UP000034539">
    <property type="component" value="Unassembled WGS sequence"/>
</dbReference>
<organism evidence="2 3">
    <name type="scientific">Candidatus Gottesmanbacteria bacterium GW2011_GWC2_39_8</name>
    <dbReference type="NCBI Taxonomy" id="1618450"/>
    <lineage>
        <taxon>Bacteria</taxon>
        <taxon>Candidatus Gottesmaniibacteriota</taxon>
    </lineage>
</organism>
<dbReference type="InterPro" id="IPR029044">
    <property type="entry name" value="Nucleotide-diphossugar_trans"/>
</dbReference>
<gene>
    <name evidence="2" type="ORF">UT63_C0063G0011</name>
</gene>
<evidence type="ECO:0000313" key="2">
    <source>
        <dbReference type="EMBL" id="KKR31698.1"/>
    </source>
</evidence>
<dbReference type="AlphaFoldDB" id="A0A0G0PUY0"/>
<dbReference type="Pfam" id="PF00535">
    <property type="entry name" value="Glycos_transf_2"/>
    <property type="match status" value="1"/>
</dbReference>